<name>A0A2P2LZ35_RHIMU</name>
<dbReference type="AlphaFoldDB" id="A0A2P2LZ35"/>
<organism evidence="1">
    <name type="scientific">Rhizophora mucronata</name>
    <name type="common">Asiatic mangrove</name>
    <dbReference type="NCBI Taxonomy" id="61149"/>
    <lineage>
        <taxon>Eukaryota</taxon>
        <taxon>Viridiplantae</taxon>
        <taxon>Streptophyta</taxon>
        <taxon>Embryophyta</taxon>
        <taxon>Tracheophyta</taxon>
        <taxon>Spermatophyta</taxon>
        <taxon>Magnoliopsida</taxon>
        <taxon>eudicotyledons</taxon>
        <taxon>Gunneridae</taxon>
        <taxon>Pentapetalae</taxon>
        <taxon>rosids</taxon>
        <taxon>fabids</taxon>
        <taxon>Malpighiales</taxon>
        <taxon>Rhizophoraceae</taxon>
        <taxon>Rhizophora</taxon>
    </lineage>
</organism>
<protein>
    <submittedName>
        <fullName evidence="1">Heat shock protein binding protein</fullName>
    </submittedName>
</protein>
<accession>A0A2P2LZ35</accession>
<evidence type="ECO:0000313" key="1">
    <source>
        <dbReference type="EMBL" id="MBX23226.1"/>
    </source>
</evidence>
<proteinExistence type="predicted"/>
<sequence length="103" mass="12111">MEKNKHQELPQLRSVTSKELGCDAHGHARAVNDTTSWYCVILAGRKGPELLKMHEVSIRSLINSYCLRHLKIYGGLSWIWRQQFVKMEVEFYKICIPRKRILK</sequence>
<keyword evidence="1" id="KW-0346">Stress response</keyword>
<dbReference type="InterPro" id="IPR052448">
    <property type="entry name" value="DnaJ_C16_autophagy_reg"/>
</dbReference>
<reference evidence="1" key="1">
    <citation type="submission" date="2018-02" db="EMBL/GenBank/DDBJ databases">
        <title>Rhizophora mucronata_Transcriptome.</title>
        <authorList>
            <person name="Meera S.P."/>
            <person name="Sreeshan A."/>
            <person name="Augustine A."/>
        </authorList>
    </citation>
    <scope>NUCLEOTIDE SEQUENCE</scope>
    <source>
        <tissue evidence="1">Leaf</tissue>
    </source>
</reference>
<dbReference type="PANTHER" id="PTHR44303:SF2">
    <property type="entry name" value="DNAJ HOMOLOG SUBFAMILY C MEMBER 16"/>
    <property type="match status" value="1"/>
</dbReference>
<dbReference type="PANTHER" id="PTHR44303">
    <property type="entry name" value="DNAJ HOMOLOG SUBFAMILY C MEMBER 16"/>
    <property type="match status" value="1"/>
</dbReference>
<dbReference type="EMBL" id="GGEC01042742">
    <property type="protein sequence ID" value="MBX23226.1"/>
    <property type="molecule type" value="Transcribed_RNA"/>
</dbReference>